<dbReference type="PANTHER" id="PTHR43884:SF12">
    <property type="entry name" value="ISOVALERYL-COA DEHYDROGENASE, MITOCHONDRIAL-RELATED"/>
    <property type="match status" value="1"/>
</dbReference>
<dbReference type="FunFam" id="2.40.110.10:FF:000001">
    <property type="entry name" value="Acyl-CoA dehydrogenase, mitochondrial"/>
    <property type="match status" value="1"/>
</dbReference>
<dbReference type="InterPro" id="IPR009075">
    <property type="entry name" value="AcylCo_DH/oxidase_C"/>
</dbReference>
<keyword evidence="5 6" id="KW-0560">Oxidoreductase</keyword>
<dbReference type="InterPro" id="IPR006089">
    <property type="entry name" value="Acyl-CoA_DH_CS"/>
</dbReference>
<gene>
    <name evidence="10" type="ORF">SAMN02745912_02249</name>
</gene>
<evidence type="ECO:0000259" key="7">
    <source>
        <dbReference type="Pfam" id="PF00441"/>
    </source>
</evidence>
<dbReference type="RefSeq" id="WP_073149908.1">
    <property type="nucleotide sequence ID" value="NZ_FRAG01000026.1"/>
</dbReference>
<dbReference type="PIRSF" id="PIRSF016578">
    <property type="entry name" value="HsaA"/>
    <property type="match status" value="1"/>
</dbReference>
<evidence type="ECO:0000256" key="2">
    <source>
        <dbReference type="ARBA" id="ARBA00009347"/>
    </source>
</evidence>
<keyword evidence="3 6" id="KW-0285">Flavoprotein</keyword>
<evidence type="ECO:0000256" key="3">
    <source>
        <dbReference type="ARBA" id="ARBA00022630"/>
    </source>
</evidence>
<evidence type="ECO:0000256" key="6">
    <source>
        <dbReference type="RuleBase" id="RU362125"/>
    </source>
</evidence>
<organism evidence="10 11">
    <name type="scientific">Paramaledivibacter caminithermalis (strain DSM 15212 / CIP 107654 / DViRD3)</name>
    <name type="common">Clostridium caminithermale</name>
    <dbReference type="NCBI Taxonomy" id="1121301"/>
    <lineage>
        <taxon>Bacteria</taxon>
        <taxon>Bacillati</taxon>
        <taxon>Bacillota</taxon>
        <taxon>Clostridia</taxon>
        <taxon>Peptostreptococcales</taxon>
        <taxon>Caminicellaceae</taxon>
        <taxon>Paramaledivibacter</taxon>
    </lineage>
</organism>
<dbReference type="FunFam" id="1.20.140.10:FF:000004">
    <property type="entry name" value="Acyl-CoA dehydrogenase FadE25"/>
    <property type="match status" value="1"/>
</dbReference>
<dbReference type="AlphaFoldDB" id="A0A1M6PQY8"/>
<dbReference type="PROSITE" id="PS00072">
    <property type="entry name" value="ACYL_COA_DH_1"/>
    <property type="match status" value="1"/>
</dbReference>
<dbReference type="InterPro" id="IPR046373">
    <property type="entry name" value="Acyl-CoA_Oxase/DH_mid-dom_sf"/>
</dbReference>
<dbReference type="Gene3D" id="1.10.540.10">
    <property type="entry name" value="Acyl-CoA dehydrogenase/oxidase, N-terminal domain"/>
    <property type="match status" value="1"/>
</dbReference>
<dbReference type="SUPFAM" id="SSF56645">
    <property type="entry name" value="Acyl-CoA dehydrogenase NM domain-like"/>
    <property type="match status" value="1"/>
</dbReference>
<keyword evidence="4 6" id="KW-0274">FAD</keyword>
<evidence type="ECO:0000256" key="1">
    <source>
        <dbReference type="ARBA" id="ARBA00001974"/>
    </source>
</evidence>
<dbReference type="Pfam" id="PF00441">
    <property type="entry name" value="Acyl-CoA_dh_1"/>
    <property type="match status" value="1"/>
</dbReference>
<feature type="domain" description="Acyl-CoA dehydrogenase/oxidase C-terminal" evidence="7">
    <location>
        <begin position="229"/>
        <end position="376"/>
    </location>
</feature>
<protein>
    <submittedName>
        <fullName evidence="10">Acyl-CoA dehydrogenase</fullName>
    </submittedName>
</protein>
<feature type="domain" description="Acyl-CoA oxidase/dehydrogenase middle" evidence="8">
    <location>
        <begin position="120"/>
        <end position="216"/>
    </location>
</feature>
<dbReference type="InterPro" id="IPR036250">
    <property type="entry name" value="AcylCo_DH-like_C"/>
</dbReference>
<dbReference type="STRING" id="1121301.SAMN02745912_02249"/>
<comment type="similarity">
    <text evidence="2 6">Belongs to the acyl-CoA dehydrogenase family.</text>
</comment>
<dbReference type="InterPro" id="IPR006091">
    <property type="entry name" value="Acyl-CoA_Oxase/DH_mid-dom"/>
</dbReference>
<dbReference type="EMBL" id="FRAG01000026">
    <property type="protein sequence ID" value="SHK10312.1"/>
    <property type="molecule type" value="Genomic_DNA"/>
</dbReference>
<dbReference type="PANTHER" id="PTHR43884">
    <property type="entry name" value="ACYL-COA DEHYDROGENASE"/>
    <property type="match status" value="1"/>
</dbReference>
<dbReference type="Pfam" id="PF02770">
    <property type="entry name" value="Acyl-CoA_dh_M"/>
    <property type="match status" value="1"/>
</dbReference>
<evidence type="ECO:0000256" key="4">
    <source>
        <dbReference type="ARBA" id="ARBA00022827"/>
    </source>
</evidence>
<dbReference type="SUPFAM" id="SSF47203">
    <property type="entry name" value="Acyl-CoA dehydrogenase C-terminal domain-like"/>
    <property type="match status" value="1"/>
</dbReference>
<evidence type="ECO:0000313" key="11">
    <source>
        <dbReference type="Proteomes" id="UP000184465"/>
    </source>
</evidence>
<dbReference type="GO" id="GO:0003995">
    <property type="term" value="F:acyl-CoA dehydrogenase activity"/>
    <property type="evidence" value="ECO:0007669"/>
    <property type="project" value="InterPro"/>
</dbReference>
<dbReference type="InterPro" id="IPR009100">
    <property type="entry name" value="AcylCoA_DH/oxidase_NM_dom_sf"/>
</dbReference>
<dbReference type="Pfam" id="PF02771">
    <property type="entry name" value="Acyl-CoA_dh_N"/>
    <property type="match status" value="1"/>
</dbReference>
<evidence type="ECO:0000313" key="10">
    <source>
        <dbReference type="EMBL" id="SHK10312.1"/>
    </source>
</evidence>
<keyword evidence="11" id="KW-1185">Reference proteome</keyword>
<dbReference type="Proteomes" id="UP000184465">
    <property type="component" value="Unassembled WGS sequence"/>
</dbReference>
<dbReference type="Gene3D" id="1.20.140.10">
    <property type="entry name" value="Butyryl-CoA Dehydrogenase, subunit A, domain 3"/>
    <property type="match status" value="1"/>
</dbReference>
<dbReference type="FunFam" id="1.10.540.10:FF:000002">
    <property type="entry name" value="Acyl-CoA dehydrogenase FadE19"/>
    <property type="match status" value="1"/>
</dbReference>
<accession>A0A1M6PQY8</accession>
<name>A0A1M6PQY8_PARC5</name>
<dbReference type="InterPro" id="IPR013786">
    <property type="entry name" value="AcylCoA_DH/ox_N"/>
</dbReference>
<comment type="cofactor">
    <cofactor evidence="1 6">
        <name>FAD</name>
        <dbReference type="ChEBI" id="CHEBI:57692"/>
    </cofactor>
</comment>
<evidence type="ECO:0000259" key="9">
    <source>
        <dbReference type="Pfam" id="PF02771"/>
    </source>
</evidence>
<feature type="domain" description="Acyl-CoA dehydrogenase/oxidase N-terminal" evidence="9">
    <location>
        <begin position="4"/>
        <end position="116"/>
    </location>
</feature>
<dbReference type="InterPro" id="IPR037069">
    <property type="entry name" value="AcylCoA_DH/ox_N_sf"/>
</dbReference>
<dbReference type="GO" id="GO:0050660">
    <property type="term" value="F:flavin adenine dinucleotide binding"/>
    <property type="evidence" value="ECO:0007669"/>
    <property type="project" value="InterPro"/>
</dbReference>
<proteinExistence type="inferred from homology"/>
<sequence>MEYTELQKLAIDTGKAFIEKKIAPMASLIDDQEIFPFENFKELGRMGLLGINYPEEYDGAGLDYIAYTGFVREVAKVCASTAMTIVSHSSLACNPIYSFGSEDQKIKYLKPLIKGEKIGAFALTEPNSGSDISSMQTKAVEHEDYYLLNGNKIFITNANVADLYIVAAKTAPEKNILGISIFLLEKGMSGLKTSEKKERKLGMRGSDTGELIFENVKVPKENLIGKKNYGFKILHNTLITARLGMAAIAIGIAEGAQKICLQYVKQRKQFGKYLYHFQSVKNILADMEMNINAASLLLYKACRMKDEGKQISKEASEAKLFASEMTTKVTKDAIQLLGAYGYSKDFPLERFFRDAKITEIGDGTSEIQRLIIADEIIKRNS</sequence>
<dbReference type="Gene3D" id="2.40.110.10">
    <property type="entry name" value="Butyryl-CoA Dehydrogenase, subunit A, domain 2"/>
    <property type="match status" value="1"/>
</dbReference>
<evidence type="ECO:0000259" key="8">
    <source>
        <dbReference type="Pfam" id="PF02770"/>
    </source>
</evidence>
<reference evidence="10 11" key="1">
    <citation type="submission" date="2016-11" db="EMBL/GenBank/DDBJ databases">
        <authorList>
            <person name="Jaros S."/>
            <person name="Januszkiewicz K."/>
            <person name="Wedrychowicz H."/>
        </authorList>
    </citation>
    <scope>NUCLEOTIDE SEQUENCE [LARGE SCALE GENOMIC DNA]</scope>
    <source>
        <strain evidence="10 11">DSM 15212</strain>
    </source>
</reference>
<evidence type="ECO:0000256" key="5">
    <source>
        <dbReference type="ARBA" id="ARBA00023002"/>
    </source>
</evidence>